<organism evidence="2 3">
    <name type="scientific">Sphingobium boeckii</name>
    <dbReference type="NCBI Taxonomy" id="1082345"/>
    <lineage>
        <taxon>Bacteria</taxon>
        <taxon>Pseudomonadati</taxon>
        <taxon>Pseudomonadota</taxon>
        <taxon>Alphaproteobacteria</taxon>
        <taxon>Sphingomonadales</taxon>
        <taxon>Sphingomonadaceae</taxon>
        <taxon>Sphingobium</taxon>
    </lineage>
</organism>
<gene>
    <name evidence="2" type="ORF">FHS49_000906</name>
</gene>
<keyword evidence="3" id="KW-1185">Reference proteome</keyword>
<dbReference type="EMBL" id="JACIJC010000001">
    <property type="protein sequence ID" value="MBB5684915.1"/>
    <property type="molecule type" value="Genomic_DNA"/>
</dbReference>
<protein>
    <submittedName>
        <fullName evidence="2">Type II secretory pathway component PulJ</fullName>
    </submittedName>
</protein>
<keyword evidence="1" id="KW-1133">Transmembrane helix</keyword>
<feature type="transmembrane region" description="Helical" evidence="1">
    <location>
        <begin position="85"/>
        <end position="108"/>
    </location>
</feature>
<proteinExistence type="predicted"/>
<keyword evidence="1" id="KW-0812">Transmembrane</keyword>
<reference evidence="2 3" key="1">
    <citation type="submission" date="2020-08" db="EMBL/GenBank/DDBJ databases">
        <title>Genomic Encyclopedia of Type Strains, Phase IV (KMG-IV): sequencing the most valuable type-strain genomes for metagenomic binning, comparative biology and taxonomic classification.</title>
        <authorList>
            <person name="Goeker M."/>
        </authorList>
    </citation>
    <scope>NUCLEOTIDE SEQUENCE [LARGE SCALE GENOMIC DNA]</scope>
    <source>
        <strain evidence="2 3">DSM 25079</strain>
    </source>
</reference>
<keyword evidence="1" id="KW-0472">Membrane</keyword>
<evidence type="ECO:0000256" key="1">
    <source>
        <dbReference type="SAM" id="Phobius"/>
    </source>
</evidence>
<evidence type="ECO:0000313" key="3">
    <source>
        <dbReference type="Proteomes" id="UP000549617"/>
    </source>
</evidence>
<evidence type="ECO:0000313" key="2">
    <source>
        <dbReference type="EMBL" id="MBB5684915.1"/>
    </source>
</evidence>
<dbReference type="AlphaFoldDB" id="A0A7W9AFZ3"/>
<dbReference type="RefSeq" id="WP_246350273.1">
    <property type="nucleotide sequence ID" value="NZ_JACIJC010000001.1"/>
</dbReference>
<dbReference type="Proteomes" id="UP000549617">
    <property type="component" value="Unassembled WGS sequence"/>
</dbReference>
<name>A0A7W9AFZ3_9SPHN</name>
<accession>A0A7W9AFZ3</accession>
<sequence length="538" mass="58305">MAPTTLADVYSLGRLLGVMLPAGDNNADLRAIIARASATDPADRYQTVDAMADDIRAFRGGFAVQARQGGRSYIAGRFIARHRKALIAAAAAAALLAGAFVISLSSYLSAERARAAEVQRFTELRSLAGYLLFDLNGRLERIPGNTQARAALAAEAQQHLNRLAKTNDADRALRLETANGLIKLAEIQGVGNYRNLGYARQAKESLTAAEAQLDAIVTAHGADSAVAGAYVRALSHRAVVQLHADKNAPGAEASLNRASRTLNNVPKNLRGAEWMDARRVLRRAQFELLDLEERPNALRRIASLASAEIGQWPANRPETADQTDRAYIAYYRGIADYVSGTRDHGTAYFLSALAGFKAIEQKEKNDPQMLYIAGWSAYMGFAAAAEAKQQARSSALIAEADSLVRRLLFIDDQDDSALVLSRDIGEALAQDLANRGHFAEAIAAQRTVVENAKAYLVRWKGIGIDLAYNELILGDIARKAGNRSLTCESWISAEKRFTRIEASGKLLEFHKAYLPALRGNVGLCVQGAATTRFKPLRG</sequence>
<comment type="caution">
    <text evidence="2">The sequence shown here is derived from an EMBL/GenBank/DDBJ whole genome shotgun (WGS) entry which is preliminary data.</text>
</comment>